<dbReference type="Proteomes" id="UP001066276">
    <property type="component" value="Chromosome 1_1"/>
</dbReference>
<evidence type="ECO:0000313" key="3">
    <source>
        <dbReference type="Proteomes" id="UP001066276"/>
    </source>
</evidence>
<feature type="coiled-coil region" evidence="1">
    <location>
        <begin position="217"/>
        <end position="244"/>
    </location>
</feature>
<name>A0AAV7WMH8_PLEWA</name>
<keyword evidence="1" id="KW-0175">Coiled coil</keyword>
<gene>
    <name evidence="2" type="ORF">NDU88_001501</name>
</gene>
<proteinExistence type="predicted"/>
<evidence type="ECO:0008006" key="4">
    <source>
        <dbReference type="Google" id="ProtNLM"/>
    </source>
</evidence>
<accession>A0AAV7WMH8</accession>
<evidence type="ECO:0000256" key="1">
    <source>
        <dbReference type="SAM" id="Coils"/>
    </source>
</evidence>
<dbReference type="SUPFAM" id="SSF56219">
    <property type="entry name" value="DNase I-like"/>
    <property type="match status" value="1"/>
</dbReference>
<dbReference type="AlphaFoldDB" id="A0AAV7WMH8"/>
<sequence length="423" mass="48133">MQGRYTIIWVRVLQYSITIVNCYVPNADDPTFFDSIWSRVAEIGSKYLAWGGDFNLALDCREDSETGAMPYHHRAAERLRADIVAQVMVDRGYWLHPCDREGTFYSAVHSGWLRLDYWLISRSMVPWLMGVTHMARTYSDHFPVALELRLPSALTPLTSWRLSPTTLVDDAFRNELRTKRTDFFDRNKGTVDSVAIIWEAFKVTLRGFCLAKGVGILRGLQATLDRLELKLKSLESERVEELSADVARCLRETFTEFQETTEPVLQVLFKGKCGAGGADFLHQAWSCPAVLDYWREVGEALSVMVSTPLILTPLVALLGHTEAITTDYRRYVSFTLLLDKRRVACRWARGRPPKFKDWLTDLLYGKMQLETYAELQPSSSHPKDIWAPLDVYLLQRQDPIAAVSSLGSPLGDVGLMERGKLEP</sequence>
<dbReference type="InterPro" id="IPR036691">
    <property type="entry name" value="Endo/exonu/phosph_ase_sf"/>
</dbReference>
<dbReference type="Gene3D" id="3.60.10.10">
    <property type="entry name" value="Endonuclease/exonuclease/phosphatase"/>
    <property type="match status" value="1"/>
</dbReference>
<keyword evidence="3" id="KW-1185">Reference proteome</keyword>
<reference evidence="2" key="1">
    <citation type="journal article" date="2022" name="bioRxiv">
        <title>Sequencing and chromosome-scale assembly of the giantPleurodeles waltlgenome.</title>
        <authorList>
            <person name="Brown T."/>
            <person name="Elewa A."/>
            <person name="Iarovenko S."/>
            <person name="Subramanian E."/>
            <person name="Araus A.J."/>
            <person name="Petzold A."/>
            <person name="Susuki M."/>
            <person name="Suzuki K.-i.T."/>
            <person name="Hayashi T."/>
            <person name="Toyoda A."/>
            <person name="Oliveira C."/>
            <person name="Osipova E."/>
            <person name="Leigh N.D."/>
            <person name="Simon A."/>
            <person name="Yun M.H."/>
        </authorList>
    </citation>
    <scope>NUCLEOTIDE SEQUENCE</scope>
    <source>
        <strain evidence="2">20211129_DDA</strain>
        <tissue evidence="2">Liver</tissue>
    </source>
</reference>
<protein>
    <recommendedName>
        <fullName evidence="4">Reverse transcriptase</fullName>
    </recommendedName>
</protein>
<evidence type="ECO:0000313" key="2">
    <source>
        <dbReference type="EMBL" id="KAJ1213871.1"/>
    </source>
</evidence>
<organism evidence="2 3">
    <name type="scientific">Pleurodeles waltl</name>
    <name type="common">Iberian ribbed newt</name>
    <dbReference type="NCBI Taxonomy" id="8319"/>
    <lineage>
        <taxon>Eukaryota</taxon>
        <taxon>Metazoa</taxon>
        <taxon>Chordata</taxon>
        <taxon>Craniata</taxon>
        <taxon>Vertebrata</taxon>
        <taxon>Euteleostomi</taxon>
        <taxon>Amphibia</taxon>
        <taxon>Batrachia</taxon>
        <taxon>Caudata</taxon>
        <taxon>Salamandroidea</taxon>
        <taxon>Salamandridae</taxon>
        <taxon>Pleurodelinae</taxon>
        <taxon>Pleurodeles</taxon>
    </lineage>
</organism>
<dbReference type="EMBL" id="JANPWB010000001">
    <property type="protein sequence ID" value="KAJ1213871.1"/>
    <property type="molecule type" value="Genomic_DNA"/>
</dbReference>
<comment type="caution">
    <text evidence="2">The sequence shown here is derived from an EMBL/GenBank/DDBJ whole genome shotgun (WGS) entry which is preliminary data.</text>
</comment>